<evidence type="ECO:0000256" key="6">
    <source>
        <dbReference type="ARBA" id="ARBA00023316"/>
    </source>
</evidence>
<dbReference type="GO" id="GO:0071555">
    <property type="term" value="P:cell wall organization"/>
    <property type="evidence" value="ECO:0007669"/>
    <property type="project" value="UniProtKB-KW"/>
</dbReference>
<accession>A0A2A2EDH2</accession>
<evidence type="ECO:0000313" key="9">
    <source>
        <dbReference type="EMBL" id="PAU67012.1"/>
    </source>
</evidence>
<feature type="compositionally biased region" description="Basic and acidic residues" evidence="7">
    <location>
        <begin position="340"/>
        <end position="356"/>
    </location>
</feature>
<protein>
    <submittedName>
        <fullName evidence="9">Methicillin resistance protein</fullName>
    </submittedName>
</protein>
<keyword evidence="5" id="KW-0012">Acyltransferase</keyword>
<dbReference type="Pfam" id="PF13480">
    <property type="entry name" value="Acetyltransf_6"/>
    <property type="match status" value="1"/>
</dbReference>
<evidence type="ECO:0000313" key="10">
    <source>
        <dbReference type="Proteomes" id="UP000218399"/>
    </source>
</evidence>
<evidence type="ECO:0000256" key="5">
    <source>
        <dbReference type="ARBA" id="ARBA00023315"/>
    </source>
</evidence>
<name>A0A2A2EDH2_9BIFI</name>
<keyword evidence="4" id="KW-0573">Peptidoglycan synthesis</keyword>
<keyword evidence="6" id="KW-0961">Cell wall biogenesis/degradation</keyword>
<comment type="similarity">
    <text evidence="1">Belongs to the FemABX family.</text>
</comment>
<dbReference type="GO" id="GO:0016755">
    <property type="term" value="F:aminoacyltransferase activity"/>
    <property type="evidence" value="ECO:0007669"/>
    <property type="project" value="InterPro"/>
</dbReference>
<reference evidence="9 10" key="1">
    <citation type="journal article" date="2017" name="ISME J.">
        <title>Unveiling bifidobacterial biogeography across the mammalian branch of the tree of life.</title>
        <authorList>
            <person name="Milani C."/>
            <person name="Mangifesta M."/>
            <person name="Mancabelli L."/>
            <person name="Lugli G.A."/>
            <person name="James K."/>
            <person name="Duranti S."/>
            <person name="Turroni F."/>
            <person name="Ferrario C."/>
            <person name="Ossiprandi M.C."/>
            <person name="van Sinderen D."/>
            <person name="Ventura M."/>
        </authorList>
    </citation>
    <scope>NUCLEOTIDE SEQUENCE [LARGE SCALE GENOMIC DNA]</scope>
    <source>
        <strain evidence="10">Ham19E</strain>
    </source>
</reference>
<dbReference type="OrthoDB" id="3185680at2"/>
<sequence length="403" mass="44632">MITIERVSPQTMEREAAANGIELPIEQTSVWADFQTGVAGRTPWGCLIIRQDNALVAVVSLIDMETHGYHYLRSVHGPVWKSKPDERLEQAVIAELVDFVKTHDKHIAFLRIDTWSDKGTYPVLSTVPYNETVILDVTGGDDAILARMKRRGRRDVRKALRESPASCADETDIATKDFSEYYAVMVETAKRDGFSPAPMSDYVDMIKALGPEHCRVFGARIDGKVVAWSIVTLQGKTGVYYYASMLTSVRREHVPDKLLYTVACTLGQMGYEKLDLMGIGNDFAPSLTSLNEFKTKFTEETTMIAAGYDIPIKKTFYNALRLMQKIRRALRPKPQGNAEKAAKKKELDRKAHEAAKASKGAAAKPKDGGEKPKDGAAKKASAATTQQSTAPQQSMTQPQNPTK</sequence>
<dbReference type="AlphaFoldDB" id="A0A2A2EDH2"/>
<feature type="compositionally biased region" description="Low complexity" evidence="7">
    <location>
        <begin position="378"/>
        <end position="403"/>
    </location>
</feature>
<dbReference type="InterPro" id="IPR038740">
    <property type="entry name" value="BioF2-like_GNAT_dom"/>
</dbReference>
<dbReference type="PANTHER" id="PTHR36174">
    <property type="entry name" value="LIPID II:GLYCINE GLYCYLTRANSFERASE"/>
    <property type="match status" value="1"/>
</dbReference>
<feature type="region of interest" description="Disordered" evidence="7">
    <location>
        <begin position="328"/>
        <end position="403"/>
    </location>
</feature>
<gene>
    <name evidence="9" type="ORF">B1526_1512</name>
</gene>
<evidence type="ECO:0000256" key="1">
    <source>
        <dbReference type="ARBA" id="ARBA00009943"/>
    </source>
</evidence>
<dbReference type="GO" id="GO:0009252">
    <property type="term" value="P:peptidoglycan biosynthetic process"/>
    <property type="evidence" value="ECO:0007669"/>
    <property type="project" value="UniProtKB-KW"/>
</dbReference>
<dbReference type="SUPFAM" id="SSF55729">
    <property type="entry name" value="Acyl-CoA N-acyltransferases (Nat)"/>
    <property type="match status" value="2"/>
</dbReference>
<evidence type="ECO:0000256" key="2">
    <source>
        <dbReference type="ARBA" id="ARBA00022679"/>
    </source>
</evidence>
<dbReference type="EMBL" id="MVOH01000017">
    <property type="protein sequence ID" value="PAU67012.1"/>
    <property type="molecule type" value="Genomic_DNA"/>
</dbReference>
<evidence type="ECO:0000256" key="3">
    <source>
        <dbReference type="ARBA" id="ARBA00022960"/>
    </source>
</evidence>
<dbReference type="InterPro" id="IPR050644">
    <property type="entry name" value="PG_Glycine_Bridge_Synth"/>
</dbReference>
<dbReference type="Gene3D" id="3.40.630.30">
    <property type="match status" value="2"/>
</dbReference>
<dbReference type="PROSITE" id="PS51191">
    <property type="entry name" value="FEMABX"/>
    <property type="match status" value="1"/>
</dbReference>
<dbReference type="GO" id="GO:0008360">
    <property type="term" value="P:regulation of cell shape"/>
    <property type="evidence" value="ECO:0007669"/>
    <property type="project" value="UniProtKB-KW"/>
</dbReference>
<evidence type="ECO:0000256" key="7">
    <source>
        <dbReference type="SAM" id="MobiDB-lite"/>
    </source>
</evidence>
<evidence type="ECO:0000259" key="8">
    <source>
        <dbReference type="Pfam" id="PF13480"/>
    </source>
</evidence>
<dbReference type="InterPro" id="IPR016181">
    <property type="entry name" value="Acyl_CoA_acyltransferase"/>
</dbReference>
<keyword evidence="10" id="KW-1185">Reference proteome</keyword>
<evidence type="ECO:0000256" key="4">
    <source>
        <dbReference type="ARBA" id="ARBA00022984"/>
    </source>
</evidence>
<feature type="domain" description="BioF2-like acetyltransferase" evidence="8">
    <location>
        <begin position="151"/>
        <end position="282"/>
    </location>
</feature>
<comment type="caution">
    <text evidence="9">The sequence shown here is derived from an EMBL/GenBank/DDBJ whole genome shotgun (WGS) entry which is preliminary data.</text>
</comment>
<proteinExistence type="inferred from homology"/>
<dbReference type="Proteomes" id="UP000218399">
    <property type="component" value="Unassembled WGS sequence"/>
</dbReference>
<keyword evidence="3" id="KW-0133">Cell shape</keyword>
<organism evidence="9 10">
    <name type="scientific">Bifidobacterium criceti</name>
    <dbReference type="NCBI Taxonomy" id="1960969"/>
    <lineage>
        <taxon>Bacteria</taxon>
        <taxon>Bacillati</taxon>
        <taxon>Actinomycetota</taxon>
        <taxon>Actinomycetes</taxon>
        <taxon>Bifidobacteriales</taxon>
        <taxon>Bifidobacteriaceae</taxon>
        <taxon>Bifidobacterium</taxon>
    </lineage>
</organism>
<dbReference type="InterPro" id="IPR003447">
    <property type="entry name" value="FEMABX"/>
</dbReference>
<dbReference type="PANTHER" id="PTHR36174:SF1">
    <property type="entry name" value="LIPID II:GLYCINE GLYCYLTRANSFERASE"/>
    <property type="match status" value="1"/>
</dbReference>
<keyword evidence="2" id="KW-0808">Transferase</keyword>
<feature type="compositionally biased region" description="Basic and acidic residues" evidence="7">
    <location>
        <begin position="364"/>
        <end position="377"/>
    </location>
</feature>